<evidence type="ECO:0000313" key="3">
    <source>
        <dbReference type="EMBL" id="TQQ81200.1"/>
    </source>
</evidence>
<organism evidence="3 4">
    <name type="scientific">Halonotius terrestris</name>
    <dbReference type="NCBI Taxonomy" id="2487750"/>
    <lineage>
        <taxon>Archaea</taxon>
        <taxon>Methanobacteriati</taxon>
        <taxon>Methanobacteriota</taxon>
        <taxon>Stenosarchaea group</taxon>
        <taxon>Halobacteria</taxon>
        <taxon>Halobacteriales</taxon>
        <taxon>Haloferacaceae</taxon>
        <taxon>Halonotius</taxon>
    </lineage>
</organism>
<comment type="caution">
    <text evidence="3">The sequence shown here is derived from an EMBL/GenBank/DDBJ whole genome shotgun (WGS) entry which is preliminary data.</text>
</comment>
<evidence type="ECO:0000256" key="1">
    <source>
        <dbReference type="SAM" id="Phobius"/>
    </source>
</evidence>
<dbReference type="SUPFAM" id="SSF46785">
    <property type="entry name" value="Winged helix' DNA-binding domain"/>
    <property type="match status" value="1"/>
</dbReference>
<dbReference type="InterPro" id="IPR036390">
    <property type="entry name" value="WH_DNA-bd_sf"/>
</dbReference>
<dbReference type="OrthoDB" id="11368at2157"/>
<proteinExistence type="predicted"/>
<dbReference type="InterPro" id="IPR056525">
    <property type="entry name" value="HVO_1552_C"/>
</dbReference>
<keyword evidence="1" id="KW-0812">Transmembrane</keyword>
<reference evidence="3" key="1">
    <citation type="submission" date="2019-02" db="EMBL/GenBank/DDBJ databases">
        <title>Halonotius sp. a new haloarchaeum isolated from saline soil.</title>
        <authorList>
            <person name="Duran-Viseras A."/>
            <person name="Sanchez-Porro C."/>
            <person name="Ventosa A."/>
        </authorList>
    </citation>
    <scope>NUCLEOTIDE SEQUENCE</scope>
    <source>
        <strain evidence="3">F15B</strain>
    </source>
</reference>
<dbReference type="EMBL" id="RKLU01000003">
    <property type="protein sequence ID" value="TQQ81200.1"/>
    <property type="molecule type" value="Genomic_DNA"/>
</dbReference>
<keyword evidence="1" id="KW-1133">Transmembrane helix</keyword>
<gene>
    <name evidence="3" type="ORF">EGH24_08705</name>
</gene>
<dbReference type="Proteomes" id="UP000705823">
    <property type="component" value="Unassembled WGS sequence"/>
</dbReference>
<keyword evidence="1" id="KW-0472">Membrane</keyword>
<feature type="domain" description="HVO-1552 C-terminal" evidence="2">
    <location>
        <begin position="110"/>
        <end position="213"/>
    </location>
</feature>
<feature type="transmembrane region" description="Helical" evidence="1">
    <location>
        <begin position="187"/>
        <end position="211"/>
    </location>
</feature>
<dbReference type="Pfam" id="PF24267">
    <property type="entry name" value="HVO_1552_C"/>
    <property type="match status" value="1"/>
</dbReference>
<protein>
    <submittedName>
        <fullName evidence="3">ArsR family transcriptional regulator</fullName>
    </submittedName>
</protein>
<evidence type="ECO:0000313" key="4">
    <source>
        <dbReference type="Proteomes" id="UP000705823"/>
    </source>
</evidence>
<dbReference type="CDD" id="cd00090">
    <property type="entry name" value="HTH_ARSR"/>
    <property type="match status" value="1"/>
</dbReference>
<dbReference type="AlphaFoldDB" id="A0A8J8TBH8"/>
<dbReference type="InterPro" id="IPR036388">
    <property type="entry name" value="WH-like_DNA-bd_sf"/>
</dbReference>
<dbReference type="Gene3D" id="1.10.10.10">
    <property type="entry name" value="Winged helix-like DNA-binding domain superfamily/Winged helix DNA-binding domain"/>
    <property type="match status" value="1"/>
</dbReference>
<dbReference type="RefSeq" id="WP_142979762.1">
    <property type="nucleotide sequence ID" value="NZ_RKLU01000003.1"/>
</dbReference>
<evidence type="ECO:0000259" key="2">
    <source>
        <dbReference type="Pfam" id="PF24267"/>
    </source>
</evidence>
<dbReference type="InterPro" id="IPR011991">
    <property type="entry name" value="ArsR-like_HTH"/>
</dbReference>
<sequence length="215" mass="22554">MSSLFPLRSEEPPEPADDTRIVDIAEEAADPIVDALAAETTREILAALYEEPAPASEIAERVDTSLQNTNYHLEKLQEVGLIEVGDTWYADGGNEMNVYVPTAASLVLLAGTDATKRTVRETLGQLAGTVGMLGIGGLLVDRLVAVPELASAATTRSSGEEMMAETAEAAESAADPSLLPVAELGGVLTPGVLFALGGLFALLVVVTFAAVRRYR</sequence>
<dbReference type="Pfam" id="PF12840">
    <property type="entry name" value="HTH_20"/>
    <property type="match status" value="1"/>
</dbReference>
<keyword evidence="4" id="KW-1185">Reference proteome</keyword>
<name>A0A8J8TBH8_9EURY</name>
<accession>A0A8J8TBH8</accession>